<feature type="region of interest" description="Disordered" evidence="1">
    <location>
        <begin position="168"/>
        <end position="222"/>
    </location>
</feature>
<gene>
    <name evidence="2" type="ORF">PLEPLA_LOCUS40249</name>
</gene>
<protein>
    <submittedName>
        <fullName evidence="2">Uncharacterized protein</fullName>
    </submittedName>
</protein>
<evidence type="ECO:0000313" key="3">
    <source>
        <dbReference type="Proteomes" id="UP001153269"/>
    </source>
</evidence>
<sequence>MEGCRCGGRQNCCYNRMTPDWSANTLPRKGPIRLYFLRRLTHLSNCDSMQMHCCVNRKQRKMASTVDDMFRGAAAAEESRTPAIFHVPKWIGGIAPQVMEAGHYLPRCFSAASGRLCHLLRKAPHRSSPIFPHCLFSSSPRLAKHHIEPYPYYFHVCQHSRVSKRRLLSSASTPARSPVREPTQDFHANKDFSEGIHDKQRSVGTNKVVEKGKHPDRKKQNQNMHRSYFCHCSSTAAQLGLGQREESLAGGCDFGSVRSSSP</sequence>
<feature type="compositionally biased region" description="Basic and acidic residues" evidence="1">
    <location>
        <begin position="178"/>
        <end position="201"/>
    </location>
</feature>
<name>A0A9N7VMZ0_PLEPL</name>
<reference evidence="2" key="1">
    <citation type="submission" date="2020-03" db="EMBL/GenBank/DDBJ databases">
        <authorList>
            <person name="Weist P."/>
        </authorList>
    </citation>
    <scope>NUCLEOTIDE SEQUENCE</scope>
</reference>
<comment type="caution">
    <text evidence="2">The sequence shown here is derived from an EMBL/GenBank/DDBJ whole genome shotgun (WGS) entry which is preliminary data.</text>
</comment>
<accession>A0A9N7VMZ0</accession>
<dbReference type="Proteomes" id="UP001153269">
    <property type="component" value="Unassembled WGS sequence"/>
</dbReference>
<dbReference type="AlphaFoldDB" id="A0A9N7VMZ0"/>
<evidence type="ECO:0000313" key="2">
    <source>
        <dbReference type="EMBL" id="CAB1452499.1"/>
    </source>
</evidence>
<evidence type="ECO:0000256" key="1">
    <source>
        <dbReference type="SAM" id="MobiDB-lite"/>
    </source>
</evidence>
<keyword evidence="3" id="KW-1185">Reference proteome</keyword>
<proteinExistence type="predicted"/>
<dbReference type="EMBL" id="CADEAL010004130">
    <property type="protein sequence ID" value="CAB1452499.1"/>
    <property type="molecule type" value="Genomic_DNA"/>
</dbReference>
<organism evidence="2 3">
    <name type="scientific">Pleuronectes platessa</name>
    <name type="common">European plaice</name>
    <dbReference type="NCBI Taxonomy" id="8262"/>
    <lineage>
        <taxon>Eukaryota</taxon>
        <taxon>Metazoa</taxon>
        <taxon>Chordata</taxon>
        <taxon>Craniata</taxon>
        <taxon>Vertebrata</taxon>
        <taxon>Euteleostomi</taxon>
        <taxon>Actinopterygii</taxon>
        <taxon>Neopterygii</taxon>
        <taxon>Teleostei</taxon>
        <taxon>Neoteleostei</taxon>
        <taxon>Acanthomorphata</taxon>
        <taxon>Carangaria</taxon>
        <taxon>Pleuronectiformes</taxon>
        <taxon>Pleuronectoidei</taxon>
        <taxon>Pleuronectidae</taxon>
        <taxon>Pleuronectes</taxon>
    </lineage>
</organism>